<accession>A0A381ZTU1</accession>
<dbReference type="EMBL" id="UINC01022477">
    <property type="protein sequence ID" value="SVA92173.1"/>
    <property type="molecule type" value="Genomic_DNA"/>
</dbReference>
<evidence type="ECO:0000313" key="2">
    <source>
        <dbReference type="EMBL" id="SVA92173.1"/>
    </source>
</evidence>
<feature type="domain" description="Cyclic nucleotide-binding" evidence="1">
    <location>
        <begin position="110"/>
        <end position="210"/>
    </location>
</feature>
<organism evidence="2">
    <name type="scientific">marine metagenome</name>
    <dbReference type="NCBI Taxonomy" id="408172"/>
    <lineage>
        <taxon>unclassified sequences</taxon>
        <taxon>metagenomes</taxon>
        <taxon>ecological metagenomes</taxon>
    </lineage>
</organism>
<dbReference type="AlphaFoldDB" id="A0A381ZTU1"/>
<proteinExistence type="predicted"/>
<feature type="non-terminal residue" evidence="2">
    <location>
        <position position="1"/>
    </location>
</feature>
<dbReference type="InterPro" id="IPR000595">
    <property type="entry name" value="cNMP-bd_dom"/>
</dbReference>
<dbReference type="PROSITE" id="PS50042">
    <property type="entry name" value="CNMP_BINDING_3"/>
    <property type="match status" value="1"/>
</dbReference>
<protein>
    <recommendedName>
        <fullName evidence="1">Cyclic nucleotide-binding domain-containing protein</fullName>
    </recommendedName>
</protein>
<sequence>VPSVIYMKNNKRGIKILAAILSMYLSSVSYADYLDDWPDEALCSWMEQESPPEYIVDEALKRGLECVPKSLIKATEIESKIKIYDVDFSQPVLDSLLSKGIGKTDFDFSIYKILKNHEKLQCFFRLRRVVYENIDEGEIEDWNIADGYLLIEKGEVNIDGNRSRWRMGGLSYDPSYLEDEVNLRLTKDGHFVGKIAYFTHHIDTGEVPRSPLYIEFKKHKKSKPLNYKSSEKESAELWIDVEEWAGGVLFLSNCKIE</sequence>
<reference evidence="2" key="1">
    <citation type="submission" date="2018-05" db="EMBL/GenBank/DDBJ databases">
        <authorList>
            <person name="Lanie J.A."/>
            <person name="Ng W.-L."/>
            <person name="Kazmierczak K.M."/>
            <person name="Andrzejewski T.M."/>
            <person name="Davidsen T.M."/>
            <person name="Wayne K.J."/>
            <person name="Tettelin H."/>
            <person name="Glass J.I."/>
            <person name="Rusch D."/>
            <person name="Podicherti R."/>
            <person name="Tsui H.-C.T."/>
            <person name="Winkler M.E."/>
        </authorList>
    </citation>
    <scope>NUCLEOTIDE SEQUENCE</scope>
</reference>
<gene>
    <name evidence="2" type="ORF">METZ01_LOCUS145027</name>
</gene>
<name>A0A381ZTU1_9ZZZZ</name>
<evidence type="ECO:0000259" key="1">
    <source>
        <dbReference type="PROSITE" id="PS50042"/>
    </source>
</evidence>